<comment type="caution">
    <text evidence="1">The sequence shown here is derived from an EMBL/GenBank/DDBJ whole genome shotgun (WGS) entry which is preliminary data.</text>
</comment>
<sequence length="595" mass="68471">MVFNPLALPQAKGHLNRASQGINPIEVEDEQEEEQECLFNAIQFDTDLAATVDTTDVDMKGDENSSKTTPSDKEPFAKLTVDLEQLKANFERASSQYIVESTRRDYERYFNDFLRFCETIGFVESAQVLRLEFEKGYIQADVPTWIAYWIMDKCDKIDLVTGEITPLAARPGYGTAQKMRASMSHKFGREYGRGNQVWCESPVQPGTYIGNPSLSTTVSQYMIHDGEVVTSARAIDEHILKKLYDFNMDEERFPKDLNDDAPRKRGKSAEGWVANRSLRLMLTLMYLIAFLCLLRFDEVLRIRWEFIKLEPLPGGAFRLKISLPFRKTHQTGEIAPFYLYINLTKPWLCALNLYCEFSEITHTLDGFMFRKKLGGTFSQQPADRMSADSFLQCFRNNLLDIGEDPRPFGTHSFRRGGCQYLAVTLRWPLRDVCTWGGWAENFDNPGTIFKYLLSFADTPTVAREDYFNPNRAKAQACAYCHRTCWCSSDKPVREQKNEYESHQQRGDCLPEASARKLKGTQMPKFREEPRPFTAQRQVASTKTPTELAQPVCLRVTTRKEAPTREKQTHSAPQTADRHMYIETKLSSWHWWLSGT</sequence>
<proteinExistence type="predicted"/>
<dbReference type="EMBL" id="JANHOG010001900">
    <property type="protein sequence ID" value="KAJ3530099.1"/>
    <property type="molecule type" value="Genomic_DNA"/>
</dbReference>
<evidence type="ECO:0000313" key="1">
    <source>
        <dbReference type="EMBL" id="KAJ3530099.1"/>
    </source>
</evidence>
<gene>
    <name evidence="1" type="ORF">NM688_g7757</name>
</gene>
<keyword evidence="2" id="KW-1185">Reference proteome</keyword>
<reference evidence="1" key="1">
    <citation type="submission" date="2022-07" db="EMBL/GenBank/DDBJ databases">
        <title>Genome Sequence of Phlebia brevispora.</title>
        <authorList>
            <person name="Buettner E."/>
        </authorList>
    </citation>
    <scope>NUCLEOTIDE SEQUENCE</scope>
    <source>
        <strain evidence="1">MPL23</strain>
    </source>
</reference>
<name>A0ACC1S1F7_9APHY</name>
<organism evidence="1 2">
    <name type="scientific">Phlebia brevispora</name>
    <dbReference type="NCBI Taxonomy" id="194682"/>
    <lineage>
        <taxon>Eukaryota</taxon>
        <taxon>Fungi</taxon>
        <taxon>Dikarya</taxon>
        <taxon>Basidiomycota</taxon>
        <taxon>Agaricomycotina</taxon>
        <taxon>Agaricomycetes</taxon>
        <taxon>Polyporales</taxon>
        <taxon>Meruliaceae</taxon>
        <taxon>Phlebia</taxon>
    </lineage>
</organism>
<dbReference type="Proteomes" id="UP001148662">
    <property type="component" value="Unassembled WGS sequence"/>
</dbReference>
<evidence type="ECO:0000313" key="2">
    <source>
        <dbReference type="Proteomes" id="UP001148662"/>
    </source>
</evidence>
<protein>
    <submittedName>
        <fullName evidence="1">Uncharacterized protein</fullName>
    </submittedName>
</protein>
<accession>A0ACC1S1F7</accession>